<dbReference type="NCBIfam" id="TIGR03534">
    <property type="entry name" value="RF_mod_PrmC"/>
    <property type="match status" value="1"/>
</dbReference>
<dbReference type="InterPro" id="IPR002052">
    <property type="entry name" value="DNA_methylase_N6_adenine_CS"/>
</dbReference>
<dbReference type="InterPro" id="IPR004556">
    <property type="entry name" value="HemK-like"/>
</dbReference>
<dbReference type="GO" id="GO:0032259">
    <property type="term" value="P:methylation"/>
    <property type="evidence" value="ECO:0007669"/>
    <property type="project" value="UniProtKB-KW"/>
</dbReference>
<evidence type="ECO:0000256" key="4">
    <source>
        <dbReference type="ARBA" id="ARBA00022691"/>
    </source>
</evidence>
<dbReference type="Gene3D" id="3.40.50.150">
    <property type="entry name" value="Vaccinia Virus protein VP39"/>
    <property type="match status" value="1"/>
</dbReference>
<dbReference type="SUPFAM" id="SSF53335">
    <property type="entry name" value="S-adenosyl-L-methionine-dependent methyltransferases"/>
    <property type="match status" value="1"/>
</dbReference>
<gene>
    <name evidence="8" type="primary">prmC</name>
    <name evidence="8" type="ORF">DF3PB_200013</name>
</gene>
<dbReference type="GO" id="GO:0003676">
    <property type="term" value="F:nucleic acid binding"/>
    <property type="evidence" value="ECO:0007669"/>
    <property type="project" value="InterPro"/>
</dbReference>
<protein>
    <recommendedName>
        <fullName evidence="1">peptide chain release factor N(5)-glutamine methyltransferase</fullName>
        <ecNumber evidence="1">2.1.1.297</ecNumber>
    </recommendedName>
</protein>
<dbReference type="EC" id="2.1.1.297" evidence="1"/>
<dbReference type="NCBIfam" id="TIGR00536">
    <property type="entry name" value="hemK_fam"/>
    <property type="match status" value="1"/>
</dbReference>
<feature type="domain" description="Methyltransferase small" evidence="6">
    <location>
        <begin position="119"/>
        <end position="199"/>
    </location>
</feature>
<dbReference type="InterPro" id="IPR019874">
    <property type="entry name" value="RF_methyltr_PrmC"/>
</dbReference>
<dbReference type="CDD" id="cd02440">
    <property type="entry name" value="AdoMet_MTases"/>
    <property type="match status" value="1"/>
</dbReference>
<sequence length="310" mass="33104">MRAAATIGQALAAARLRLRDADIPDAGLDARVLVGHALGLSASDLIGHPERALKDAGRQRIETLLDRRLRREPIAYITGRREFWSLPLSVTPAALIPRPDSETLIEAVLDDVGDRSAPLRIVDLGTGSGCLVLALLRELANATAVAVDRSAAALHLARMNAVALGLANRLHFVASDWASALAGPFDIVVANPPYVAAAEWRELAPEIRLFEPQAALLGGDDGLSAYRRIVPDLPRILAPSGRAYLECGHDQGEPIAELLRGHGFGTITVQTDLGGRARCISASLTRLQKKVLGMKASPDYCRNYGDDAIS</sequence>
<dbReference type="InterPro" id="IPR040758">
    <property type="entry name" value="PrmC_N"/>
</dbReference>
<keyword evidence="3 8" id="KW-0808">Transferase</keyword>
<dbReference type="InterPro" id="IPR007848">
    <property type="entry name" value="Small_mtfrase_dom"/>
</dbReference>
<accession>A0A380TDD8</accession>
<proteinExistence type="inferred from homology"/>
<evidence type="ECO:0000256" key="2">
    <source>
        <dbReference type="ARBA" id="ARBA00022603"/>
    </source>
</evidence>
<evidence type="ECO:0000313" key="8">
    <source>
        <dbReference type="EMBL" id="SUS05652.1"/>
    </source>
</evidence>
<dbReference type="PANTHER" id="PTHR18895">
    <property type="entry name" value="HEMK METHYLTRANSFERASE"/>
    <property type="match status" value="1"/>
</dbReference>
<keyword evidence="4" id="KW-0949">S-adenosyl-L-methionine</keyword>
<evidence type="ECO:0000256" key="5">
    <source>
        <dbReference type="ARBA" id="ARBA00048391"/>
    </source>
</evidence>
<evidence type="ECO:0000259" key="7">
    <source>
        <dbReference type="Pfam" id="PF17827"/>
    </source>
</evidence>
<dbReference type="HAMAP" id="MF_02126">
    <property type="entry name" value="RF_methyltr_PrmC"/>
    <property type="match status" value="1"/>
</dbReference>
<dbReference type="GO" id="GO:0102559">
    <property type="term" value="F:peptide chain release factor N(5)-glutamine methyltransferase activity"/>
    <property type="evidence" value="ECO:0007669"/>
    <property type="project" value="UniProtKB-EC"/>
</dbReference>
<dbReference type="PROSITE" id="PS00092">
    <property type="entry name" value="N6_MTASE"/>
    <property type="match status" value="1"/>
</dbReference>
<evidence type="ECO:0000256" key="1">
    <source>
        <dbReference type="ARBA" id="ARBA00012771"/>
    </source>
</evidence>
<comment type="catalytic activity">
    <reaction evidence="5">
        <text>L-glutaminyl-[peptide chain release factor] + S-adenosyl-L-methionine = N(5)-methyl-L-glutaminyl-[peptide chain release factor] + S-adenosyl-L-homocysteine + H(+)</text>
        <dbReference type="Rhea" id="RHEA:42896"/>
        <dbReference type="Rhea" id="RHEA-COMP:10271"/>
        <dbReference type="Rhea" id="RHEA-COMP:10272"/>
        <dbReference type="ChEBI" id="CHEBI:15378"/>
        <dbReference type="ChEBI" id="CHEBI:30011"/>
        <dbReference type="ChEBI" id="CHEBI:57856"/>
        <dbReference type="ChEBI" id="CHEBI:59789"/>
        <dbReference type="ChEBI" id="CHEBI:61891"/>
        <dbReference type="EC" id="2.1.1.297"/>
    </reaction>
</comment>
<dbReference type="InterPro" id="IPR029063">
    <property type="entry name" value="SAM-dependent_MTases_sf"/>
</dbReference>
<dbReference type="EMBL" id="UIDG01000113">
    <property type="protein sequence ID" value="SUS05652.1"/>
    <property type="molecule type" value="Genomic_DNA"/>
</dbReference>
<dbReference type="Pfam" id="PF05175">
    <property type="entry name" value="MTS"/>
    <property type="match status" value="1"/>
</dbReference>
<dbReference type="AlphaFoldDB" id="A0A380TDD8"/>
<evidence type="ECO:0000259" key="6">
    <source>
        <dbReference type="Pfam" id="PF05175"/>
    </source>
</evidence>
<dbReference type="InterPro" id="IPR050320">
    <property type="entry name" value="N5-glutamine_MTase"/>
</dbReference>
<reference evidence="8" key="1">
    <citation type="submission" date="2018-07" db="EMBL/GenBank/DDBJ databases">
        <authorList>
            <person name="Quirk P.G."/>
            <person name="Krulwich T.A."/>
        </authorList>
    </citation>
    <scope>NUCLEOTIDE SEQUENCE</scope>
</reference>
<feature type="domain" description="Release factor glutamine methyltransferase N-terminal" evidence="7">
    <location>
        <begin position="9"/>
        <end position="79"/>
    </location>
</feature>
<organism evidence="8">
    <name type="scientific">metagenome</name>
    <dbReference type="NCBI Taxonomy" id="256318"/>
    <lineage>
        <taxon>unclassified sequences</taxon>
        <taxon>metagenomes</taxon>
    </lineage>
</organism>
<keyword evidence="2 8" id="KW-0489">Methyltransferase</keyword>
<dbReference type="Gene3D" id="1.10.8.10">
    <property type="entry name" value="DNA helicase RuvA subunit, C-terminal domain"/>
    <property type="match status" value="1"/>
</dbReference>
<evidence type="ECO:0000256" key="3">
    <source>
        <dbReference type="ARBA" id="ARBA00022679"/>
    </source>
</evidence>
<name>A0A380TDD8_9ZZZZ</name>
<dbReference type="PANTHER" id="PTHR18895:SF74">
    <property type="entry name" value="MTRF1L RELEASE FACTOR GLUTAMINE METHYLTRANSFERASE"/>
    <property type="match status" value="1"/>
</dbReference>
<dbReference type="Pfam" id="PF17827">
    <property type="entry name" value="PrmC_N"/>
    <property type="match status" value="1"/>
</dbReference>